<dbReference type="Gene3D" id="1.10.10.2910">
    <property type="match status" value="1"/>
</dbReference>
<dbReference type="InterPro" id="IPR052345">
    <property type="entry name" value="Rad_response_metalloprotease"/>
</dbReference>
<feature type="domain" description="HTH cro/C1-type" evidence="2">
    <location>
        <begin position="19"/>
        <end position="73"/>
    </location>
</feature>
<dbReference type="PROSITE" id="PS50943">
    <property type="entry name" value="HTH_CROC1"/>
    <property type="match status" value="1"/>
</dbReference>
<gene>
    <name evidence="3" type="ORF">ID810_02240</name>
</gene>
<dbReference type="Pfam" id="PF01381">
    <property type="entry name" value="HTH_3"/>
    <property type="match status" value="1"/>
</dbReference>
<protein>
    <submittedName>
        <fullName evidence="3">ImmA/IrrE family metallo-endopeptidase</fullName>
    </submittedName>
</protein>
<dbReference type="InterPro" id="IPR010982">
    <property type="entry name" value="Lambda_DNA-bd_dom_sf"/>
</dbReference>
<sequence>MKITHMETVKDFAQLGEQIRRIRQGRGLDQGQLAALCRVERTALSRAESGERKVSALELTRIAEALDVDLIDLVARPTPDVRAARRPVGEAATRNEREEVQAEIDLDRAWRDLCQLREAGLIAPVSLTFGGSGLGSREEAQDLARRAREHLEAGSEPLDGMTDVASRLGLWARTTPAQIDGRSLTPEPGLGVAVVGADVEPGRRRTTLAHEIGHHLAGDTYEASGHYAAPREAEELIDAFAAELLLPEAAVRRAWDESPSRQTLVRLAGEYRVSWSLLMRVAQGAGLDLASIDTTTTPVDADFYRVLGARPQEDVVPPGLPRAWIQACARAADGQLVTPRRAAEMTLGVLPS</sequence>
<dbReference type="SMART" id="SM00530">
    <property type="entry name" value="HTH_XRE"/>
    <property type="match status" value="1"/>
</dbReference>
<dbReference type="PANTHER" id="PTHR43236">
    <property type="entry name" value="ANTITOXIN HIGA1"/>
    <property type="match status" value="1"/>
</dbReference>
<keyword evidence="4" id="KW-1185">Reference proteome</keyword>
<proteinExistence type="inferred from homology"/>
<organism evidence="3 4">
    <name type="scientific">Actinomyces respiraculi</name>
    <dbReference type="NCBI Taxonomy" id="2744574"/>
    <lineage>
        <taxon>Bacteria</taxon>
        <taxon>Bacillati</taxon>
        <taxon>Actinomycetota</taxon>
        <taxon>Actinomycetes</taxon>
        <taxon>Actinomycetales</taxon>
        <taxon>Actinomycetaceae</taxon>
        <taxon>Actinomyces</taxon>
    </lineage>
</organism>
<dbReference type="InterPro" id="IPR001387">
    <property type="entry name" value="Cro/C1-type_HTH"/>
</dbReference>
<dbReference type="AlphaFoldDB" id="A0A7T0PWU6"/>
<evidence type="ECO:0000256" key="1">
    <source>
        <dbReference type="ARBA" id="ARBA00007227"/>
    </source>
</evidence>
<dbReference type="RefSeq" id="WP_166856257.1">
    <property type="nucleotide sequence ID" value="NZ_CP063989.1"/>
</dbReference>
<dbReference type="Pfam" id="PF06114">
    <property type="entry name" value="Peptidase_M78"/>
    <property type="match status" value="1"/>
</dbReference>
<dbReference type="CDD" id="cd00093">
    <property type="entry name" value="HTH_XRE"/>
    <property type="match status" value="1"/>
</dbReference>
<dbReference type="EMBL" id="CP063989">
    <property type="protein sequence ID" value="QPL05813.1"/>
    <property type="molecule type" value="Genomic_DNA"/>
</dbReference>
<comment type="similarity">
    <text evidence="1">Belongs to the short-chain fatty acyl-CoA assimilation regulator (ScfR) family.</text>
</comment>
<evidence type="ECO:0000313" key="4">
    <source>
        <dbReference type="Proteomes" id="UP000594637"/>
    </source>
</evidence>
<reference evidence="3 4" key="1">
    <citation type="submission" date="2020-11" db="EMBL/GenBank/DDBJ databases">
        <title>Actinomyces sp. ZJ750.</title>
        <authorList>
            <person name="Zhou J."/>
        </authorList>
    </citation>
    <scope>NUCLEOTIDE SEQUENCE [LARGE SCALE GENOMIC DNA]</scope>
    <source>
        <strain evidence="3 4">ZJ750</strain>
    </source>
</reference>
<accession>A0A7T0PWU6</accession>
<evidence type="ECO:0000313" key="3">
    <source>
        <dbReference type="EMBL" id="QPL05813.1"/>
    </source>
</evidence>
<dbReference type="Proteomes" id="UP000594637">
    <property type="component" value="Chromosome"/>
</dbReference>
<dbReference type="Gene3D" id="1.10.260.40">
    <property type="entry name" value="lambda repressor-like DNA-binding domains"/>
    <property type="match status" value="1"/>
</dbReference>
<dbReference type="GO" id="GO:0003677">
    <property type="term" value="F:DNA binding"/>
    <property type="evidence" value="ECO:0007669"/>
    <property type="project" value="InterPro"/>
</dbReference>
<dbReference type="SUPFAM" id="SSF47413">
    <property type="entry name" value="lambda repressor-like DNA-binding domains"/>
    <property type="match status" value="1"/>
</dbReference>
<evidence type="ECO:0000259" key="2">
    <source>
        <dbReference type="PROSITE" id="PS50943"/>
    </source>
</evidence>
<dbReference type="InterPro" id="IPR010359">
    <property type="entry name" value="IrrE_HExxH"/>
</dbReference>
<name>A0A7T0PWU6_9ACTO</name>
<dbReference type="PANTHER" id="PTHR43236:SF2">
    <property type="entry name" value="BLL0069 PROTEIN"/>
    <property type="match status" value="1"/>
</dbReference>
<dbReference type="KEGG" id="arep:ID810_02240"/>